<dbReference type="Pfam" id="PF02582">
    <property type="entry name" value="DUF155"/>
    <property type="match status" value="1"/>
</dbReference>
<keyword evidence="1" id="KW-0472">Membrane</keyword>
<evidence type="ECO:0000256" key="1">
    <source>
        <dbReference type="SAM" id="Phobius"/>
    </source>
</evidence>
<name>A0A8J7PV44_9PROT</name>
<dbReference type="Proteomes" id="UP000664414">
    <property type="component" value="Unassembled WGS sequence"/>
</dbReference>
<evidence type="ECO:0000313" key="4">
    <source>
        <dbReference type="Proteomes" id="UP000664414"/>
    </source>
</evidence>
<comment type="caution">
    <text evidence="3">The sequence shown here is derived from an EMBL/GenBank/DDBJ whole genome shotgun (WGS) entry which is preliminary data.</text>
</comment>
<sequence>MRCSAYCTAKTYDLAQINDFLRSRCPTTLYQDVIHFRFKKGEVFCFDHGCVIFWNLSEEEEQESLKYILKYEIEPLKTPEFDEFSFHYGPHTRMSQDEITLEDAQDPLLKLAISYGLAQSVKLLVYERRIESAIEDASVITQALATKGKVPLSRRQIGRKIGALFFERSSINLQSDFLDTPDFFWENSEYESFYRQAAKDLDIKSRTQSLNRKLEMIHELFQILGDTLNHRHSTRLEWIIIILILLEVLLAISTSYEHLLSCFT</sequence>
<reference evidence="3" key="1">
    <citation type="submission" date="2021-02" db="EMBL/GenBank/DDBJ databases">
        <title>Thiocyanate and organic carbon inputs drive convergent selection for specific autotrophic Afipia and Thiobacillus strains within complex microbiomes.</title>
        <authorList>
            <person name="Huddy R.J."/>
            <person name="Sachdeva R."/>
            <person name="Kadzinga F."/>
            <person name="Kantor R.S."/>
            <person name="Harrison S.T.L."/>
            <person name="Banfield J.F."/>
        </authorList>
    </citation>
    <scope>NUCLEOTIDE SEQUENCE</scope>
    <source>
        <strain evidence="3">SCN18_10_11_15_R4_P_38_20</strain>
    </source>
</reference>
<feature type="transmembrane region" description="Helical" evidence="1">
    <location>
        <begin position="238"/>
        <end position="256"/>
    </location>
</feature>
<feature type="domain" description="DUF155" evidence="2">
    <location>
        <begin position="43"/>
        <end position="211"/>
    </location>
</feature>
<evidence type="ECO:0000313" key="3">
    <source>
        <dbReference type="EMBL" id="MBN9412324.1"/>
    </source>
</evidence>
<dbReference type="PANTHER" id="PTHR16255:SF1">
    <property type="entry name" value="REQUIRED FOR MEIOTIC NUCLEAR DIVISION PROTEIN 1 HOMOLOG"/>
    <property type="match status" value="1"/>
</dbReference>
<dbReference type="InterPro" id="IPR003734">
    <property type="entry name" value="DUF155"/>
</dbReference>
<evidence type="ECO:0000259" key="2">
    <source>
        <dbReference type="Pfam" id="PF02582"/>
    </source>
</evidence>
<organism evidence="3 4">
    <name type="scientific">Candidatus Paracaedimonas acanthamoebae</name>
    <dbReference type="NCBI Taxonomy" id="244581"/>
    <lineage>
        <taxon>Bacteria</taxon>
        <taxon>Pseudomonadati</taxon>
        <taxon>Pseudomonadota</taxon>
        <taxon>Alphaproteobacteria</taxon>
        <taxon>Holosporales</taxon>
        <taxon>Caedimonadaceae</taxon>
        <taxon>Candidatus Paracaedimonas</taxon>
    </lineage>
</organism>
<gene>
    <name evidence="3" type="ORF">J0H12_00145</name>
</gene>
<protein>
    <submittedName>
        <fullName evidence="3">RMD1 family protein</fullName>
    </submittedName>
</protein>
<proteinExistence type="predicted"/>
<dbReference type="EMBL" id="JAFKGL010000010">
    <property type="protein sequence ID" value="MBN9412324.1"/>
    <property type="molecule type" value="Genomic_DNA"/>
</dbReference>
<keyword evidence="1" id="KW-0812">Transmembrane</keyword>
<accession>A0A8J7PV44</accession>
<dbReference type="AlphaFoldDB" id="A0A8J7PV44"/>
<keyword evidence="1" id="KW-1133">Transmembrane helix</keyword>
<dbReference type="InterPro" id="IPR051624">
    <property type="entry name" value="RMD1/Sad1-interacting"/>
</dbReference>
<dbReference type="PANTHER" id="PTHR16255">
    <property type="entry name" value="REQUIRED FOR MEIOTIC NUCLEAR DIVISION PROTEIN 1 HOMOLOG"/>
    <property type="match status" value="1"/>
</dbReference>